<dbReference type="PANTHER" id="PTHR42866:SF1">
    <property type="entry name" value="SPORE COAT POLYSACCHARIDE BIOSYNTHESIS PROTEIN SPSF"/>
    <property type="match status" value="1"/>
</dbReference>
<protein>
    <submittedName>
        <fullName evidence="1">Spore coat protein</fullName>
    </submittedName>
</protein>
<dbReference type="Proteomes" id="UP000619534">
    <property type="component" value="Unassembled WGS sequence"/>
</dbReference>
<gene>
    <name evidence="1" type="ORF">GCM10007216_02140</name>
</gene>
<evidence type="ECO:0000313" key="1">
    <source>
        <dbReference type="EMBL" id="GGC75122.1"/>
    </source>
</evidence>
<dbReference type="RefSeq" id="WP_062444502.1">
    <property type="nucleotide sequence ID" value="NZ_BMCJ01000001.1"/>
</dbReference>
<dbReference type="SUPFAM" id="SSF53448">
    <property type="entry name" value="Nucleotide-diphospho-sugar transferases"/>
    <property type="match status" value="1"/>
</dbReference>
<keyword evidence="2" id="KW-1185">Reference proteome</keyword>
<dbReference type="InterPro" id="IPR029044">
    <property type="entry name" value="Nucleotide-diphossugar_trans"/>
</dbReference>
<dbReference type="EMBL" id="BMCJ01000001">
    <property type="protein sequence ID" value="GGC75122.1"/>
    <property type="molecule type" value="Genomic_DNA"/>
</dbReference>
<dbReference type="Pfam" id="PF02348">
    <property type="entry name" value="CTP_transf_3"/>
    <property type="match status" value="1"/>
</dbReference>
<accession>A0ABQ1NF26</accession>
<evidence type="ECO:0000313" key="2">
    <source>
        <dbReference type="Proteomes" id="UP000619534"/>
    </source>
</evidence>
<keyword evidence="1" id="KW-0167">Capsid protein</keyword>
<dbReference type="PANTHER" id="PTHR42866">
    <property type="entry name" value="3-DEOXY-MANNO-OCTULOSONATE CYTIDYLYLTRANSFERASE"/>
    <property type="match status" value="1"/>
</dbReference>
<name>A0ABQ1NF26_9BACI</name>
<comment type="caution">
    <text evidence="1">The sequence shown here is derived from an EMBL/GenBank/DDBJ whole genome shotgun (WGS) entry which is preliminary data.</text>
</comment>
<keyword evidence="1" id="KW-0946">Virion</keyword>
<organism evidence="1 2">
    <name type="scientific">Thalassobacillus devorans</name>
    <dbReference type="NCBI Taxonomy" id="279813"/>
    <lineage>
        <taxon>Bacteria</taxon>
        <taxon>Bacillati</taxon>
        <taxon>Bacillota</taxon>
        <taxon>Bacilli</taxon>
        <taxon>Bacillales</taxon>
        <taxon>Bacillaceae</taxon>
        <taxon>Thalassobacillus</taxon>
    </lineage>
</organism>
<dbReference type="Gene3D" id="3.90.550.10">
    <property type="entry name" value="Spore Coat Polysaccharide Biosynthesis Protein SpsA, Chain A"/>
    <property type="match status" value="1"/>
</dbReference>
<sequence length="250" mass="29101">MKVAAIVQARMGSTRLPGKVLKEVLNRPLLAYQLERVKRSLFTDQIVIATTDTAKDDPIVSWCKKNGVTYYRGSETDVLQRYYRAALSVKAEAVIRLTADCPLIDPFQIDNVVNKYLSLKDDHPFQYVSNTLKRTFPRGMDTEIFSYKALEAAHNGAKKPNEREHVTKYMIDHPDIFRLTNVNYSRDESNHRWTVDTTEDFLLVKKILEALYPRNPYFTLENILELLEKHPEWQKINAHILQKKSEEENE</sequence>
<reference evidence="2" key="1">
    <citation type="journal article" date="2019" name="Int. J. Syst. Evol. Microbiol.">
        <title>The Global Catalogue of Microorganisms (GCM) 10K type strain sequencing project: providing services to taxonomists for standard genome sequencing and annotation.</title>
        <authorList>
            <consortium name="The Broad Institute Genomics Platform"/>
            <consortium name="The Broad Institute Genome Sequencing Center for Infectious Disease"/>
            <person name="Wu L."/>
            <person name="Ma J."/>
        </authorList>
    </citation>
    <scope>NUCLEOTIDE SEQUENCE [LARGE SCALE GENOMIC DNA]</scope>
    <source>
        <strain evidence="2">CCM 7282</strain>
    </source>
</reference>
<proteinExistence type="predicted"/>
<dbReference type="InterPro" id="IPR003329">
    <property type="entry name" value="Cytidylyl_trans"/>
</dbReference>
<dbReference type="CDD" id="cd02518">
    <property type="entry name" value="GT2_SpsF"/>
    <property type="match status" value="1"/>
</dbReference>